<dbReference type="Proteomes" id="UP000260457">
    <property type="component" value="Chromosome"/>
</dbReference>
<dbReference type="RefSeq" id="WP_116821522.1">
    <property type="nucleotide sequence ID" value="NZ_CP030926.1"/>
</dbReference>
<dbReference type="EMBL" id="CP030926">
    <property type="protein sequence ID" value="AXN39801.1"/>
    <property type="molecule type" value="Genomic_DNA"/>
</dbReference>
<gene>
    <name evidence="1" type="ORF">DTO10_16495</name>
</gene>
<name>A0ABN5N691_9BACI</name>
<organism evidence="1 2">
    <name type="scientific">Peribacillus butanolivorans</name>
    <dbReference type="NCBI Taxonomy" id="421767"/>
    <lineage>
        <taxon>Bacteria</taxon>
        <taxon>Bacillati</taxon>
        <taxon>Bacillota</taxon>
        <taxon>Bacilli</taxon>
        <taxon>Bacillales</taxon>
        <taxon>Bacillaceae</taxon>
        <taxon>Peribacillus</taxon>
    </lineage>
</organism>
<evidence type="ECO:0000313" key="1">
    <source>
        <dbReference type="EMBL" id="AXN39801.1"/>
    </source>
</evidence>
<accession>A0ABN5N691</accession>
<dbReference type="GeneID" id="95399826"/>
<reference evidence="1 2" key="1">
    <citation type="submission" date="2018-07" db="EMBL/GenBank/DDBJ databases">
        <title>The molecular basis for the intramolecular migration of carboxyl group in the catabolism of para-hydroxybenzoate via gentisate.</title>
        <authorList>
            <person name="Zhao H."/>
            <person name="Xu Y."/>
            <person name="Lin S."/>
            <person name="Spain J.C."/>
            <person name="Zhou N.-Y."/>
        </authorList>
    </citation>
    <scope>NUCLEOTIDE SEQUENCE [LARGE SCALE GENOMIC DNA]</scope>
    <source>
        <strain evidence="1 2">PHB-7a</strain>
    </source>
</reference>
<protein>
    <submittedName>
        <fullName evidence="1">Uncharacterized protein</fullName>
    </submittedName>
</protein>
<evidence type="ECO:0000313" key="2">
    <source>
        <dbReference type="Proteomes" id="UP000260457"/>
    </source>
</evidence>
<proteinExistence type="predicted"/>
<keyword evidence="2" id="KW-1185">Reference proteome</keyword>
<sequence>MEEYNHHIGKKYRFNKGDKIPQWMFKCDVAFFGTDVTVIAEKGRVHVKGFIPSLISYRHSSKVLGPSNESLIELRNKNGEYCEQVCPPISFRTDFKDNFII</sequence>